<feature type="compositionally biased region" description="Low complexity" evidence="1">
    <location>
        <begin position="82"/>
        <end position="108"/>
    </location>
</feature>
<comment type="caution">
    <text evidence="2">The sequence shown here is derived from an EMBL/GenBank/DDBJ whole genome shotgun (WGS) entry which is preliminary data.</text>
</comment>
<keyword evidence="3" id="KW-1185">Reference proteome</keyword>
<feature type="compositionally biased region" description="Pro residues" evidence="1">
    <location>
        <begin position="109"/>
        <end position="125"/>
    </location>
</feature>
<dbReference type="EMBL" id="JABFDB010000010">
    <property type="protein sequence ID" value="NYZ20929.1"/>
    <property type="molecule type" value="Genomic_DNA"/>
</dbReference>
<reference evidence="2 3" key="1">
    <citation type="submission" date="2020-05" db="EMBL/GenBank/DDBJ databases">
        <title>Azospirillum oleiclasticum sp. nov, a nitrogen-fixing and heavy crude oil-emulsifying bacterium isolated from the crude oil of Yumen Oilfield.</title>
        <authorList>
            <person name="Wu D."/>
            <person name="Cai M."/>
            <person name="Zhang X."/>
        </authorList>
    </citation>
    <scope>NUCLEOTIDE SEQUENCE [LARGE SCALE GENOMIC DNA]</scope>
    <source>
        <strain evidence="2 3">ROY-1-1-2</strain>
    </source>
</reference>
<proteinExistence type="predicted"/>
<feature type="region of interest" description="Disordered" evidence="1">
    <location>
        <begin position="82"/>
        <end position="125"/>
    </location>
</feature>
<evidence type="ECO:0000256" key="1">
    <source>
        <dbReference type="SAM" id="MobiDB-lite"/>
    </source>
</evidence>
<protein>
    <submittedName>
        <fullName evidence="2">Uncharacterized protein</fullName>
    </submittedName>
</protein>
<evidence type="ECO:0000313" key="3">
    <source>
        <dbReference type="Proteomes" id="UP000584642"/>
    </source>
</evidence>
<accession>A0ABX2TD58</accession>
<dbReference type="RefSeq" id="WP_180282710.1">
    <property type="nucleotide sequence ID" value="NZ_JABFDB010000010.1"/>
</dbReference>
<organism evidence="2 3">
    <name type="scientific">Azospirillum oleiclasticum</name>
    <dbReference type="NCBI Taxonomy" id="2735135"/>
    <lineage>
        <taxon>Bacteria</taxon>
        <taxon>Pseudomonadati</taxon>
        <taxon>Pseudomonadota</taxon>
        <taxon>Alphaproteobacteria</taxon>
        <taxon>Rhodospirillales</taxon>
        <taxon>Azospirillaceae</taxon>
        <taxon>Azospirillum</taxon>
    </lineage>
</organism>
<sequence length="125" mass="12149">MFPLITFFTGVIAGAVGVRLVKNAVVSRDRTAAVRDGVAGVGATVQAGAGKAQTAVREATITSLLAIERTSADLRSRLIVAPADTPADPAQAPAEDGTVAAPDAAVPPSAAPPSAAPPSPAAGAA</sequence>
<gene>
    <name evidence="2" type="ORF">HND93_14540</name>
</gene>
<evidence type="ECO:0000313" key="2">
    <source>
        <dbReference type="EMBL" id="NYZ20929.1"/>
    </source>
</evidence>
<dbReference type="Proteomes" id="UP000584642">
    <property type="component" value="Unassembled WGS sequence"/>
</dbReference>
<name>A0ABX2TD58_9PROT</name>